<dbReference type="Proteomes" id="UP001316189">
    <property type="component" value="Chromosome"/>
</dbReference>
<dbReference type="GO" id="GO:0005524">
    <property type="term" value="F:ATP binding"/>
    <property type="evidence" value="ECO:0007669"/>
    <property type="project" value="UniProtKB-KW"/>
</dbReference>
<dbReference type="SMART" id="SM00382">
    <property type="entry name" value="AAA"/>
    <property type="match status" value="1"/>
</dbReference>
<dbReference type="CDD" id="cd19481">
    <property type="entry name" value="RecA-like_protease"/>
    <property type="match status" value="1"/>
</dbReference>
<dbReference type="RefSeq" id="WP_227569012.1">
    <property type="nucleotide sequence ID" value="NZ_CP101988.1"/>
</dbReference>
<keyword evidence="2" id="KW-0067">ATP-binding</keyword>
<evidence type="ECO:0000313" key="2">
    <source>
        <dbReference type="EMBL" id="UUI76723.1"/>
    </source>
</evidence>
<dbReference type="Pfam" id="PF00004">
    <property type="entry name" value="AAA"/>
    <property type="match status" value="1"/>
</dbReference>
<accession>A0ABY5L3V1</accession>
<protein>
    <submittedName>
        <fullName evidence="2">ATP-binding protein</fullName>
    </submittedName>
</protein>
<keyword evidence="2" id="KW-0547">Nucleotide-binding</keyword>
<name>A0ABY5L3V1_9CELL</name>
<dbReference type="InterPro" id="IPR003593">
    <property type="entry name" value="AAA+_ATPase"/>
</dbReference>
<dbReference type="SUPFAM" id="SSF52540">
    <property type="entry name" value="P-loop containing nucleoside triphosphate hydrolases"/>
    <property type="match status" value="1"/>
</dbReference>
<gene>
    <name evidence="2" type="ORF">NP064_07535</name>
</gene>
<dbReference type="PANTHER" id="PTHR46411:SF3">
    <property type="entry name" value="AAA+ ATPASE DOMAIN-CONTAINING PROTEIN"/>
    <property type="match status" value="1"/>
</dbReference>
<reference evidence="2 3" key="1">
    <citation type="submission" date="2022-07" db="EMBL/GenBank/DDBJ databases">
        <title>Novel species in genus cellulomonas.</title>
        <authorList>
            <person name="Ye L."/>
        </authorList>
    </citation>
    <scope>NUCLEOTIDE SEQUENCE [LARGE SCALE GENOMIC DNA]</scope>
    <source>
        <strain evidence="3">zg-Y338</strain>
    </source>
</reference>
<dbReference type="Pfam" id="PF22977">
    <property type="entry name" value="WHD"/>
    <property type="match status" value="1"/>
</dbReference>
<evidence type="ECO:0000313" key="3">
    <source>
        <dbReference type="Proteomes" id="UP001316189"/>
    </source>
</evidence>
<sequence>MRRRLAHVVTQVAGAAERRAQAPHASGDATDRLGALVAVLRADHPAEPHGAADDDPDRVAALAEIFGLDELDVRLLMIAAAPDVDANLGAALDLLGGALPAGSGHVSLGTALELCGLGSASAEARARLHPAAPLRRHHLLLVHGDGPWLARTLQVPDRVVGRLVGDDTPDPLVATLTVHADGVDLPEAQSVARAVELGVRLVYVRAPLGAPGAAVAAGAFGALGIQPLVVDLRRRPAQTSGAVAVAAAAREAGMVRAGLVVLGLDDAIVAAPDQPADLSVVTALEDAAVPVVGVGHRGWDRGWSRDLPLCVEAARVPHAVRGQVWRRELPGADLAAAEWRDVVGLRLEPRDVAATVRYASMLGAVRDEAVGPGLVREAARRLGGGAGGRLPGRSGASLSDLVLPDTARQQVAQLISWAQHRDEVLAQGPVHGQGGKGSGLAALFSGGPGTGKTLAAHVVSDALGLDLYPVDLSSVVDKYVGETEKNLERVFHEAESLNVVLFFDEADSLFGSRSEVRDSRDRYANLEVSYLLQRMEQFDGIVLLATNLRANLDAAFSRRLHFVIHFPDPDVPTRRRLWQQHLTHLAPLDAADPVDYDLLAESVELAGGDIRNIVMAAAYDAAAAGGRIGMRTLAAAARREYAKLGRRMPPGGFAEIPAPGTAG</sequence>
<evidence type="ECO:0000259" key="1">
    <source>
        <dbReference type="SMART" id="SM00382"/>
    </source>
</evidence>
<dbReference type="InterPro" id="IPR054472">
    <property type="entry name" value="WHD"/>
</dbReference>
<keyword evidence="3" id="KW-1185">Reference proteome</keyword>
<organism evidence="2 3">
    <name type="scientific">Cellulomonas chengniuliangii</name>
    <dbReference type="NCBI Taxonomy" id="2968084"/>
    <lineage>
        <taxon>Bacteria</taxon>
        <taxon>Bacillati</taxon>
        <taxon>Actinomycetota</taxon>
        <taxon>Actinomycetes</taxon>
        <taxon>Micrococcales</taxon>
        <taxon>Cellulomonadaceae</taxon>
        <taxon>Cellulomonas</taxon>
    </lineage>
</organism>
<dbReference type="InterPro" id="IPR003959">
    <property type="entry name" value="ATPase_AAA_core"/>
</dbReference>
<feature type="domain" description="AAA+ ATPase" evidence="1">
    <location>
        <begin position="438"/>
        <end position="570"/>
    </location>
</feature>
<dbReference type="PANTHER" id="PTHR46411">
    <property type="entry name" value="FAMILY ATPASE, PUTATIVE-RELATED"/>
    <property type="match status" value="1"/>
</dbReference>
<dbReference type="InterPro" id="IPR027417">
    <property type="entry name" value="P-loop_NTPase"/>
</dbReference>
<dbReference type="EMBL" id="CP101988">
    <property type="protein sequence ID" value="UUI76723.1"/>
    <property type="molecule type" value="Genomic_DNA"/>
</dbReference>
<proteinExistence type="predicted"/>
<dbReference type="Gene3D" id="3.40.50.300">
    <property type="entry name" value="P-loop containing nucleotide triphosphate hydrolases"/>
    <property type="match status" value="1"/>
</dbReference>